<sequence length="377" mass="42896">MNTPLYEKIYDFISEQIKLGHLKYGERVPSEKELAEEFNVSRITSKKALDLLSQNKLIERIRGKGSFVMKNQTVNKEERQTDLHHQDAKDSKLIALIIQDFDDAFGLKLVKTIEETCLHYNCNLIIRRTGGQIIEEENAIKDLVNFGVEGLIIFPIQGEHYNTELLKLVLMDFPLVLVDRYLRGIPASAVSTNNQSASEELTNYLFSLGHKDVAFLSPSPKGISTIEERVQGFHIAYSKQGIKLNPNFILYDLISSLPQNDLYDYDYQGIKSFIDDNPDVTAFIVCEYYLALALNKALNDLGKKVPEDYSVVCFDCPENSFGRASFTHIRQNELEMGKKAVDLLMKHLKGENIPKHTFIDFTLIKGKSTMEKQNVTA</sequence>
<keyword evidence="1" id="KW-0678">Repressor</keyword>
<dbReference type="PRINTS" id="PR00035">
    <property type="entry name" value="HTHGNTR"/>
</dbReference>
<dbReference type="Gene3D" id="3.40.50.2300">
    <property type="match status" value="2"/>
</dbReference>
<dbReference type="SUPFAM" id="SSF53822">
    <property type="entry name" value="Periplasmic binding protein-like I"/>
    <property type="match status" value="1"/>
</dbReference>
<accession>A0ABS3N170</accession>
<dbReference type="Gene3D" id="1.10.10.10">
    <property type="entry name" value="Winged helix-like DNA-binding domain superfamily/Winged helix DNA-binding domain"/>
    <property type="match status" value="1"/>
</dbReference>
<protein>
    <submittedName>
        <fullName evidence="6">GntR family transcriptional regulator</fullName>
    </submittedName>
</protein>
<dbReference type="EMBL" id="JAGDEL010000006">
    <property type="protein sequence ID" value="MBO1512011.1"/>
    <property type="molecule type" value="Genomic_DNA"/>
</dbReference>
<dbReference type="Pfam" id="PF13377">
    <property type="entry name" value="Peripla_BP_3"/>
    <property type="match status" value="1"/>
</dbReference>
<keyword evidence="3" id="KW-0238">DNA-binding</keyword>
<dbReference type="CDD" id="cd07377">
    <property type="entry name" value="WHTH_GntR"/>
    <property type="match status" value="1"/>
</dbReference>
<dbReference type="PANTHER" id="PTHR30146:SF95">
    <property type="entry name" value="RIBOSE OPERON REPRESSOR"/>
    <property type="match status" value="1"/>
</dbReference>
<dbReference type="InterPro" id="IPR036390">
    <property type="entry name" value="WH_DNA-bd_sf"/>
</dbReference>
<name>A0ABS3N170_9BACI</name>
<keyword evidence="4" id="KW-0804">Transcription</keyword>
<comment type="caution">
    <text evidence="6">The sequence shown here is derived from an EMBL/GenBank/DDBJ whole genome shotgun (WGS) entry which is preliminary data.</text>
</comment>
<dbReference type="Proteomes" id="UP000663981">
    <property type="component" value="Unassembled WGS sequence"/>
</dbReference>
<evidence type="ECO:0000256" key="4">
    <source>
        <dbReference type="ARBA" id="ARBA00023163"/>
    </source>
</evidence>
<dbReference type="InterPro" id="IPR046335">
    <property type="entry name" value="LacI/GalR-like_sensor"/>
</dbReference>
<dbReference type="InterPro" id="IPR036388">
    <property type="entry name" value="WH-like_DNA-bd_sf"/>
</dbReference>
<reference evidence="6 7" key="1">
    <citation type="submission" date="2021-03" db="EMBL/GenBank/DDBJ databases">
        <title>Whole genome sequence of Metabacillus bambusae BG109.</title>
        <authorList>
            <person name="Jeong J.W."/>
        </authorList>
    </citation>
    <scope>NUCLEOTIDE SEQUENCE [LARGE SCALE GENOMIC DNA]</scope>
    <source>
        <strain evidence="6 7">BG109</strain>
    </source>
</reference>
<organism evidence="6 7">
    <name type="scientific">Metabacillus bambusae</name>
    <dbReference type="NCBI Taxonomy" id="2795218"/>
    <lineage>
        <taxon>Bacteria</taxon>
        <taxon>Bacillati</taxon>
        <taxon>Bacillota</taxon>
        <taxon>Bacilli</taxon>
        <taxon>Bacillales</taxon>
        <taxon>Bacillaceae</taxon>
        <taxon>Metabacillus</taxon>
    </lineage>
</organism>
<keyword evidence="7" id="KW-1185">Reference proteome</keyword>
<evidence type="ECO:0000313" key="7">
    <source>
        <dbReference type="Proteomes" id="UP000663981"/>
    </source>
</evidence>
<dbReference type="InterPro" id="IPR028082">
    <property type="entry name" value="Peripla_BP_I"/>
</dbReference>
<proteinExistence type="predicted"/>
<dbReference type="SMART" id="SM00345">
    <property type="entry name" value="HTH_GNTR"/>
    <property type="match status" value="1"/>
</dbReference>
<evidence type="ECO:0000256" key="2">
    <source>
        <dbReference type="ARBA" id="ARBA00023015"/>
    </source>
</evidence>
<evidence type="ECO:0000256" key="1">
    <source>
        <dbReference type="ARBA" id="ARBA00022491"/>
    </source>
</evidence>
<dbReference type="SUPFAM" id="SSF46785">
    <property type="entry name" value="Winged helix' DNA-binding domain"/>
    <property type="match status" value="1"/>
</dbReference>
<gene>
    <name evidence="6" type="ORF">I7822_10060</name>
</gene>
<evidence type="ECO:0000256" key="3">
    <source>
        <dbReference type="ARBA" id="ARBA00023125"/>
    </source>
</evidence>
<dbReference type="InterPro" id="IPR000524">
    <property type="entry name" value="Tscrpt_reg_HTH_GntR"/>
</dbReference>
<evidence type="ECO:0000313" key="6">
    <source>
        <dbReference type="EMBL" id="MBO1512011.1"/>
    </source>
</evidence>
<dbReference type="PANTHER" id="PTHR30146">
    <property type="entry name" value="LACI-RELATED TRANSCRIPTIONAL REPRESSOR"/>
    <property type="match status" value="1"/>
</dbReference>
<dbReference type="CDD" id="cd06267">
    <property type="entry name" value="PBP1_LacI_sugar_binding-like"/>
    <property type="match status" value="1"/>
</dbReference>
<keyword evidence="2" id="KW-0805">Transcription regulation</keyword>
<feature type="domain" description="HTH gntR-type" evidence="5">
    <location>
        <begin position="3"/>
        <end position="71"/>
    </location>
</feature>
<dbReference type="RefSeq" id="WP_207977588.1">
    <property type="nucleotide sequence ID" value="NZ_JAGDEL010000006.1"/>
</dbReference>
<dbReference type="Pfam" id="PF00392">
    <property type="entry name" value="GntR"/>
    <property type="match status" value="1"/>
</dbReference>
<evidence type="ECO:0000259" key="5">
    <source>
        <dbReference type="PROSITE" id="PS50949"/>
    </source>
</evidence>
<dbReference type="PROSITE" id="PS50949">
    <property type="entry name" value="HTH_GNTR"/>
    <property type="match status" value="1"/>
</dbReference>